<evidence type="ECO:0000313" key="7">
    <source>
        <dbReference type="Proteomes" id="UP000034491"/>
    </source>
</evidence>
<keyword evidence="3 5" id="KW-1133">Transmembrane helix</keyword>
<organism evidence="6 7">
    <name type="scientific">Kiloniella litopenaei</name>
    <dbReference type="NCBI Taxonomy" id="1549748"/>
    <lineage>
        <taxon>Bacteria</taxon>
        <taxon>Pseudomonadati</taxon>
        <taxon>Pseudomonadota</taxon>
        <taxon>Alphaproteobacteria</taxon>
        <taxon>Rhodospirillales</taxon>
        <taxon>Kiloniellaceae</taxon>
        <taxon>Kiloniella</taxon>
    </lineage>
</organism>
<feature type="transmembrane region" description="Helical" evidence="5">
    <location>
        <begin position="128"/>
        <end position="148"/>
    </location>
</feature>
<feature type="transmembrane region" description="Helical" evidence="5">
    <location>
        <begin position="98"/>
        <end position="121"/>
    </location>
</feature>
<feature type="transmembrane region" description="Helical" evidence="5">
    <location>
        <begin position="300"/>
        <end position="322"/>
    </location>
</feature>
<sequence>MGVLSTLFAGIGNRASVILALSLPLCAFLPSKVSEVLLPYMGGIIIGLITVAMIRVDLSRVLGHLKSPIALLVVLVALMLVFPLGVDLVARHFSLDTTIHIALVLVACAPPLGSAPNLAYLLKLDGELVFNITLAGTAIIPLTAPFIIGMTLGDQMAFDQWALFQKLLITVGSSFLIAVIVRKMLGRERIKRSGLQLDGISTVIMVVFVATAMAGVSVTIENDPVYMVFLFAIAVVSNFGAQFLFSVLGLLVRSMVGRFSSSRGIKVESVLSFAMVAGNRNLGLVAAVIPIVFLQEILPFLALYQIPIYLTPLIGGLFYGYVLKRR</sequence>
<protein>
    <recommendedName>
        <fullName evidence="8">Bile acid:sodium symporter</fullName>
    </recommendedName>
</protein>
<dbReference type="Pfam" id="PF01758">
    <property type="entry name" value="SBF"/>
    <property type="match status" value="1"/>
</dbReference>
<evidence type="ECO:0000256" key="2">
    <source>
        <dbReference type="ARBA" id="ARBA00022692"/>
    </source>
</evidence>
<reference evidence="6 7" key="1">
    <citation type="submission" date="2015-03" db="EMBL/GenBank/DDBJ databases">
        <title>Genome sequence of Kiloniella sp. P1-1, isolated from the gut microflora of Pacific white shrimp, Penaeus vannamei.</title>
        <authorList>
            <person name="Shao Z."/>
            <person name="Wang L."/>
            <person name="Li X."/>
        </authorList>
    </citation>
    <scope>NUCLEOTIDE SEQUENCE [LARGE SCALE GENOMIC DNA]</scope>
    <source>
        <strain evidence="6 7">P1-1</strain>
    </source>
</reference>
<feature type="transmembrane region" description="Helical" evidence="5">
    <location>
        <begin position="226"/>
        <end position="252"/>
    </location>
</feature>
<dbReference type="InterPro" id="IPR002657">
    <property type="entry name" value="BilAc:Na_symport/Acr3"/>
</dbReference>
<dbReference type="AlphaFoldDB" id="A0A0M2R968"/>
<evidence type="ECO:0000256" key="1">
    <source>
        <dbReference type="ARBA" id="ARBA00004141"/>
    </source>
</evidence>
<evidence type="ECO:0000256" key="5">
    <source>
        <dbReference type="SAM" id="Phobius"/>
    </source>
</evidence>
<dbReference type="GO" id="GO:0016020">
    <property type="term" value="C:membrane"/>
    <property type="evidence" value="ECO:0007669"/>
    <property type="project" value="UniProtKB-SubCell"/>
</dbReference>
<feature type="transmembrane region" description="Helical" evidence="5">
    <location>
        <begin position="68"/>
        <end position="86"/>
    </location>
</feature>
<comment type="caution">
    <text evidence="6">The sequence shown here is derived from an EMBL/GenBank/DDBJ whole genome shotgun (WGS) entry which is preliminary data.</text>
</comment>
<feature type="transmembrane region" description="Helical" evidence="5">
    <location>
        <begin position="36"/>
        <end position="56"/>
    </location>
</feature>
<dbReference type="EMBL" id="LANI01000021">
    <property type="protein sequence ID" value="KKJ76143.1"/>
    <property type="molecule type" value="Genomic_DNA"/>
</dbReference>
<feature type="transmembrane region" description="Helical" evidence="5">
    <location>
        <begin position="273"/>
        <end position="294"/>
    </location>
</feature>
<dbReference type="STRING" id="1549748.WH95_14205"/>
<evidence type="ECO:0000313" key="6">
    <source>
        <dbReference type="EMBL" id="KKJ76143.1"/>
    </source>
</evidence>
<dbReference type="InterPro" id="IPR038770">
    <property type="entry name" value="Na+/solute_symporter_sf"/>
</dbReference>
<feature type="transmembrane region" description="Helical" evidence="5">
    <location>
        <begin position="160"/>
        <end position="181"/>
    </location>
</feature>
<dbReference type="RefSeq" id="WP_046508426.1">
    <property type="nucleotide sequence ID" value="NZ_LANI01000021.1"/>
</dbReference>
<name>A0A0M2R968_9PROT</name>
<dbReference type="Gene3D" id="1.20.1530.20">
    <property type="match status" value="1"/>
</dbReference>
<accession>A0A0M2R968</accession>
<comment type="subcellular location">
    <subcellularLocation>
        <location evidence="1">Membrane</location>
        <topology evidence="1">Multi-pass membrane protein</topology>
    </subcellularLocation>
</comment>
<feature type="transmembrane region" description="Helical" evidence="5">
    <location>
        <begin position="202"/>
        <end position="220"/>
    </location>
</feature>
<proteinExistence type="predicted"/>
<dbReference type="OrthoDB" id="8477735at2"/>
<dbReference type="Proteomes" id="UP000034491">
    <property type="component" value="Unassembled WGS sequence"/>
</dbReference>
<gene>
    <name evidence="6" type="ORF">WH95_14205</name>
</gene>
<evidence type="ECO:0008006" key="8">
    <source>
        <dbReference type="Google" id="ProtNLM"/>
    </source>
</evidence>
<keyword evidence="7" id="KW-1185">Reference proteome</keyword>
<keyword evidence="2 5" id="KW-0812">Transmembrane</keyword>
<evidence type="ECO:0000256" key="4">
    <source>
        <dbReference type="ARBA" id="ARBA00023136"/>
    </source>
</evidence>
<keyword evidence="4 5" id="KW-0472">Membrane</keyword>
<evidence type="ECO:0000256" key="3">
    <source>
        <dbReference type="ARBA" id="ARBA00022989"/>
    </source>
</evidence>